<dbReference type="AlphaFoldDB" id="A0A0E0Q6Z0"/>
<evidence type="ECO:0000313" key="4">
    <source>
        <dbReference type="Proteomes" id="UP000008022"/>
    </source>
</evidence>
<sequence length="184" mass="19063">MEGNEVTLSSLLSCFLLTAAVFLHRNGASTTTHLHFYMHDAYTGLAPTTMRVFGDIVALNNALTEGPSYTFDSNQNSGSFELVKPPETSLLTLDWPQGPSAAERAIAAHGGDGGTSSSASSSKSDGDGGGVSGAAAERATATARVAAAMEQAASATAAMAAERVTAVRGGRGRRRSERRKRERG</sequence>
<feature type="signal peptide" evidence="2">
    <location>
        <begin position="1"/>
        <end position="20"/>
    </location>
</feature>
<feature type="compositionally biased region" description="Basic residues" evidence="1">
    <location>
        <begin position="170"/>
        <end position="184"/>
    </location>
</feature>
<dbReference type="Proteomes" id="UP000008022">
    <property type="component" value="Unassembled WGS sequence"/>
</dbReference>
<organism evidence="3 4">
    <name type="scientific">Oryza rufipogon</name>
    <name type="common">Brownbeard rice</name>
    <name type="synonym">Asian wild rice</name>
    <dbReference type="NCBI Taxonomy" id="4529"/>
    <lineage>
        <taxon>Eukaryota</taxon>
        <taxon>Viridiplantae</taxon>
        <taxon>Streptophyta</taxon>
        <taxon>Embryophyta</taxon>
        <taxon>Tracheophyta</taxon>
        <taxon>Spermatophyta</taxon>
        <taxon>Magnoliopsida</taxon>
        <taxon>Liliopsida</taxon>
        <taxon>Poales</taxon>
        <taxon>Poaceae</taxon>
        <taxon>BOP clade</taxon>
        <taxon>Oryzoideae</taxon>
        <taxon>Oryzeae</taxon>
        <taxon>Oryzinae</taxon>
        <taxon>Oryza</taxon>
    </lineage>
</organism>
<evidence type="ECO:0008006" key="5">
    <source>
        <dbReference type="Google" id="ProtNLM"/>
    </source>
</evidence>
<feature type="chain" id="PRO_5002371239" description="Dirigent protein" evidence="2">
    <location>
        <begin position="21"/>
        <end position="184"/>
    </location>
</feature>
<keyword evidence="4" id="KW-1185">Reference proteome</keyword>
<feature type="region of interest" description="Disordered" evidence="1">
    <location>
        <begin position="162"/>
        <end position="184"/>
    </location>
</feature>
<protein>
    <recommendedName>
        <fullName evidence="5">Dirigent protein</fullName>
    </recommendedName>
</protein>
<evidence type="ECO:0000313" key="3">
    <source>
        <dbReference type="EnsemblPlants" id="ORUFI07G11190.1"/>
    </source>
</evidence>
<dbReference type="HOGENOM" id="CLU_1470478_0_0_1"/>
<evidence type="ECO:0000256" key="2">
    <source>
        <dbReference type="SAM" id="SignalP"/>
    </source>
</evidence>
<dbReference type="Gramene" id="ORUFI07G11190.1">
    <property type="protein sequence ID" value="ORUFI07G11190.1"/>
    <property type="gene ID" value="ORUFI07G11190"/>
</dbReference>
<accession>A0A0E0Q6Z0</accession>
<keyword evidence="2" id="KW-0732">Signal</keyword>
<name>A0A0E0Q6Z0_ORYRU</name>
<feature type="compositionally biased region" description="Low complexity" evidence="1">
    <location>
        <begin position="133"/>
        <end position="149"/>
    </location>
</feature>
<reference evidence="4" key="1">
    <citation type="submission" date="2013-06" db="EMBL/GenBank/DDBJ databases">
        <authorList>
            <person name="Zhao Q."/>
        </authorList>
    </citation>
    <scope>NUCLEOTIDE SEQUENCE</scope>
    <source>
        <strain evidence="4">cv. W1943</strain>
    </source>
</reference>
<evidence type="ECO:0000256" key="1">
    <source>
        <dbReference type="SAM" id="MobiDB-lite"/>
    </source>
</evidence>
<proteinExistence type="predicted"/>
<dbReference type="EnsemblPlants" id="ORUFI07G11190.1">
    <property type="protein sequence ID" value="ORUFI07G11190.1"/>
    <property type="gene ID" value="ORUFI07G11190"/>
</dbReference>
<feature type="region of interest" description="Disordered" evidence="1">
    <location>
        <begin position="107"/>
        <end position="149"/>
    </location>
</feature>
<reference evidence="3" key="2">
    <citation type="submission" date="2015-06" db="UniProtKB">
        <authorList>
            <consortium name="EnsemblPlants"/>
        </authorList>
    </citation>
    <scope>IDENTIFICATION</scope>
</reference>